<keyword evidence="1" id="KW-1133">Transmembrane helix</keyword>
<keyword evidence="1" id="KW-0812">Transmembrane</keyword>
<evidence type="ECO:0008006" key="4">
    <source>
        <dbReference type="Google" id="ProtNLM"/>
    </source>
</evidence>
<feature type="transmembrane region" description="Helical" evidence="1">
    <location>
        <begin position="31"/>
        <end position="51"/>
    </location>
</feature>
<keyword evidence="1" id="KW-0472">Membrane</keyword>
<evidence type="ECO:0000313" key="2">
    <source>
        <dbReference type="EMBL" id="EMM83918.1"/>
    </source>
</evidence>
<feature type="transmembrane region" description="Helical" evidence="1">
    <location>
        <begin position="7"/>
        <end position="25"/>
    </location>
</feature>
<comment type="caution">
    <text evidence="2">The sequence shown here is derived from an EMBL/GenBank/DDBJ whole genome shotgun (WGS) entry which is preliminary data.</text>
</comment>
<reference evidence="2 3" key="1">
    <citation type="submission" date="2013-01" db="EMBL/GenBank/DDBJ databases">
        <authorList>
            <person name="Harkins D.M."/>
            <person name="Durkin A.S."/>
            <person name="Brinkac L.M."/>
            <person name="Haft D.H."/>
            <person name="Selengut J.D."/>
            <person name="Sanka R."/>
            <person name="DePew J."/>
            <person name="Purushe J."/>
            <person name="Hospenthal D.R."/>
            <person name="Murray C.K."/>
            <person name="Pimentel G."/>
            <person name="Wasfy M."/>
            <person name="Parker T."/>
            <person name="Miller R.S."/>
            <person name="Vinetz J.M."/>
            <person name="Sutton G.G."/>
            <person name="Nierman W.C."/>
            <person name="Fouts D.E."/>
        </authorList>
    </citation>
    <scope>NUCLEOTIDE SEQUENCE [LARGE SCALE GENOMIC DNA]</scope>
    <source>
        <strain evidence="2 3">2006001854</strain>
    </source>
</reference>
<evidence type="ECO:0000256" key="1">
    <source>
        <dbReference type="SAM" id="Phobius"/>
    </source>
</evidence>
<proteinExistence type="predicted"/>
<dbReference type="Proteomes" id="UP000012128">
    <property type="component" value="Unassembled WGS sequence"/>
</dbReference>
<sequence length="63" mass="7028">MAFLRGLVKKGLLSAAILPLIAPVFLSPKDYSGIALLLTCFFLQLTFTLIFRDLLIWQEGSEN</sequence>
<dbReference type="AlphaFoldDB" id="M6GG01"/>
<name>M6GG01_LEPIR</name>
<organism evidence="2 3">
    <name type="scientific">Leptospira interrogans str. 2006001854</name>
    <dbReference type="NCBI Taxonomy" id="1001590"/>
    <lineage>
        <taxon>Bacteria</taxon>
        <taxon>Pseudomonadati</taxon>
        <taxon>Spirochaetota</taxon>
        <taxon>Spirochaetia</taxon>
        <taxon>Leptospirales</taxon>
        <taxon>Leptospiraceae</taxon>
        <taxon>Leptospira</taxon>
    </lineage>
</organism>
<accession>M6GG01</accession>
<protein>
    <recommendedName>
        <fullName evidence="4">Polysaccharide biosynthesis protein</fullName>
    </recommendedName>
</protein>
<evidence type="ECO:0000313" key="3">
    <source>
        <dbReference type="Proteomes" id="UP000012128"/>
    </source>
</evidence>
<gene>
    <name evidence="2" type="ORF">LEP1GSC037_4575</name>
</gene>
<dbReference type="EMBL" id="AFLW02000035">
    <property type="protein sequence ID" value="EMM83918.1"/>
    <property type="molecule type" value="Genomic_DNA"/>
</dbReference>